<feature type="transmembrane region" description="Helical" evidence="2">
    <location>
        <begin position="218"/>
        <end position="242"/>
    </location>
</feature>
<feature type="transmembrane region" description="Helical" evidence="2">
    <location>
        <begin position="65"/>
        <end position="87"/>
    </location>
</feature>
<evidence type="ECO:0000256" key="1">
    <source>
        <dbReference type="SAM" id="MobiDB-lite"/>
    </source>
</evidence>
<feature type="region of interest" description="Disordered" evidence="1">
    <location>
        <begin position="287"/>
        <end position="314"/>
    </location>
</feature>
<dbReference type="Proteomes" id="UP001174694">
    <property type="component" value="Unassembled WGS sequence"/>
</dbReference>
<keyword evidence="2" id="KW-1133">Transmembrane helix</keyword>
<reference evidence="3" key="1">
    <citation type="submission" date="2022-07" db="EMBL/GenBank/DDBJ databases">
        <title>Fungi with potential for degradation of polypropylene.</title>
        <authorList>
            <person name="Gostincar C."/>
        </authorList>
    </citation>
    <scope>NUCLEOTIDE SEQUENCE</scope>
    <source>
        <strain evidence="3">EXF-13308</strain>
    </source>
</reference>
<accession>A0AA38VTS0</accession>
<gene>
    <name evidence="3" type="ORF">NKR23_g5488</name>
</gene>
<keyword evidence="2" id="KW-0812">Transmembrane</keyword>
<keyword evidence="2" id="KW-0472">Membrane</keyword>
<feature type="transmembrane region" description="Helical" evidence="2">
    <location>
        <begin position="248"/>
        <end position="272"/>
    </location>
</feature>
<evidence type="ECO:0000313" key="3">
    <source>
        <dbReference type="EMBL" id="KAJ9145064.1"/>
    </source>
</evidence>
<keyword evidence="4" id="KW-1185">Reference proteome</keyword>
<feature type="transmembrane region" description="Helical" evidence="2">
    <location>
        <begin position="141"/>
        <end position="161"/>
    </location>
</feature>
<organism evidence="3 4">
    <name type="scientific">Pleurostoma richardsiae</name>
    <dbReference type="NCBI Taxonomy" id="41990"/>
    <lineage>
        <taxon>Eukaryota</taxon>
        <taxon>Fungi</taxon>
        <taxon>Dikarya</taxon>
        <taxon>Ascomycota</taxon>
        <taxon>Pezizomycotina</taxon>
        <taxon>Sordariomycetes</taxon>
        <taxon>Sordariomycetidae</taxon>
        <taxon>Calosphaeriales</taxon>
        <taxon>Pleurostomataceae</taxon>
        <taxon>Pleurostoma</taxon>
    </lineage>
</organism>
<name>A0AA38VTS0_9PEZI</name>
<comment type="caution">
    <text evidence="3">The sequence shown here is derived from an EMBL/GenBank/DDBJ whole genome shotgun (WGS) entry which is preliminary data.</text>
</comment>
<dbReference type="EMBL" id="JANBVO010000015">
    <property type="protein sequence ID" value="KAJ9145064.1"/>
    <property type="molecule type" value="Genomic_DNA"/>
</dbReference>
<evidence type="ECO:0000313" key="4">
    <source>
        <dbReference type="Proteomes" id="UP001174694"/>
    </source>
</evidence>
<evidence type="ECO:0000256" key="2">
    <source>
        <dbReference type="SAM" id="Phobius"/>
    </source>
</evidence>
<dbReference type="PANTHER" id="PTHR42024:SF1">
    <property type="entry name" value="AMINO ACID PERMEASE_ SLC12A DOMAIN-CONTAINING PROTEIN"/>
    <property type="match status" value="1"/>
</dbReference>
<feature type="transmembrane region" description="Helical" evidence="2">
    <location>
        <begin position="33"/>
        <end position="53"/>
    </location>
</feature>
<sequence length="314" mass="34849">MAESESASSIAQTPEVPGLPRLNYNLRDHKTKLSIVSTLLIVESSLLPIALYYGLWFGTSLRHGILFAIITSFFGLVTGIEFALRSWKLCLPADTYRPLGGRRWRFDFTHMTLSFGYTVMTAILIGASIPHEPLVRPLAIPVPLFFIQVGLQLLATGLANATGRVAPFRISSVAKGERTPPLVFTLIEDVVAVDGGAGQSYRTRLMARYKASPSFRRLIAGINWFWGIGAFLDGVGTLVVIWTVKQEVAYGVGWGSPLVFATVWTLITVHWVRRALREEKRRWSLETKRRNKVGSSSPRPFEEISNDLGTAAQE</sequence>
<dbReference type="PANTHER" id="PTHR42024">
    <property type="entry name" value="AMINO ACID PERMEASE_ SLC12A DOMAIN-CONTAINING PROTEIN"/>
    <property type="match status" value="1"/>
</dbReference>
<proteinExistence type="predicted"/>
<dbReference type="AlphaFoldDB" id="A0AA38VTS0"/>
<feature type="transmembrane region" description="Helical" evidence="2">
    <location>
        <begin position="108"/>
        <end position="129"/>
    </location>
</feature>
<protein>
    <submittedName>
        <fullName evidence="3">Uncharacterized protein</fullName>
    </submittedName>
</protein>